<proteinExistence type="predicted"/>
<comment type="caution">
    <text evidence="1">The sequence shown here is derived from an EMBL/GenBank/DDBJ whole genome shotgun (WGS) entry which is preliminary data.</text>
</comment>
<sequence>MSATLSRFLRDCAGRYDAAQGKVATLFEMGAMSAARFDG</sequence>
<gene>
    <name evidence="1" type="ORF">CAMRE0001_3043</name>
</gene>
<name>B9D4F5_CAMRE</name>
<organism evidence="1 2">
    <name type="scientific">Campylobacter rectus RM3267</name>
    <dbReference type="NCBI Taxonomy" id="553218"/>
    <lineage>
        <taxon>Bacteria</taxon>
        <taxon>Pseudomonadati</taxon>
        <taxon>Campylobacterota</taxon>
        <taxon>Epsilonproteobacteria</taxon>
        <taxon>Campylobacterales</taxon>
        <taxon>Campylobacteraceae</taxon>
        <taxon>Campylobacter</taxon>
    </lineage>
</organism>
<evidence type="ECO:0000313" key="1">
    <source>
        <dbReference type="EMBL" id="EEF13124.1"/>
    </source>
</evidence>
<protein>
    <submittedName>
        <fullName evidence="1">Uncharacterized protein</fullName>
    </submittedName>
</protein>
<reference evidence="1 2" key="1">
    <citation type="submission" date="2008-08" db="EMBL/GenBank/DDBJ databases">
        <authorList>
            <person name="Madupu R."/>
            <person name="Durkin A.S."/>
            <person name="Torralba M."/>
            <person name="Methe B."/>
            <person name="Sutton G.G."/>
            <person name="Strausberg R.L."/>
            <person name="Nelson K.E."/>
        </authorList>
    </citation>
    <scope>NUCLEOTIDE SEQUENCE [LARGE SCALE GENOMIC DNA]</scope>
    <source>
        <strain evidence="1 2">RM3267</strain>
    </source>
</reference>
<evidence type="ECO:0000313" key="2">
    <source>
        <dbReference type="Proteomes" id="UP000003082"/>
    </source>
</evidence>
<keyword evidence="2" id="KW-1185">Reference proteome</keyword>
<dbReference type="EMBL" id="ACFU01000027">
    <property type="protein sequence ID" value="EEF13124.1"/>
    <property type="molecule type" value="Genomic_DNA"/>
</dbReference>
<dbReference type="Proteomes" id="UP000003082">
    <property type="component" value="Unassembled WGS sequence"/>
</dbReference>
<accession>B9D4F5</accession>
<dbReference type="AlphaFoldDB" id="B9D4F5"/>